<dbReference type="AlphaFoldDB" id="A0A7C8LE05"/>
<evidence type="ECO:0000313" key="1">
    <source>
        <dbReference type="EMBL" id="KAE9635581.1"/>
    </source>
</evidence>
<reference evidence="1 2" key="1">
    <citation type="submission" date="2019-12" db="EMBL/GenBank/DDBJ databases">
        <title>Defluviitalea raffinosedens, isolated from a biogas fermenter, genome sequencing and characterization.</title>
        <authorList>
            <person name="Rettenmaier R."/>
            <person name="Schneider M."/>
            <person name="Neuhaus K."/>
            <person name="Liebl W."/>
            <person name="Zverlov V."/>
        </authorList>
    </citation>
    <scope>NUCLEOTIDE SEQUENCE [LARGE SCALE GENOMIC DNA]</scope>
    <source>
        <strain evidence="1 2">249c-K6</strain>
    </source>
</reference>
<sequence>MDNGIICIIQARMGSERLPGKVIKEIKGTPMILHILNRLNRANKIEKTIVATSTNSENDRLEDVVKAAGGNIFRGSEDDVLKRYVDAAEQFRGKYIIRVTGDCPLISAEVIDELIDKFLEAKVDYMRVDVPNTFSRGFDAEIFTREALMKAHYKATEARYREHVTLYMYEHPEEFSVERMEAKESWNRPNYRLCVDTKEDFDLVEKVYEALYDQNKGFEIDEIISYLDNHPEVAGINQFIIQKNV</sequence>
<dbReference type="PANTHER" id="PTHR42866">
    <property type="entry name" value="3-DEOXY-MANNO-OCTULOSONATE CYTIDYLYLTRANSFERASE"/>
    <property type="match status" value="1"/>
</dbReference>
<dbReference type="FunFam" id="3.90.550.10:FF:000188">
    <property type="entry name" value="Polysaccharide biosynthesis protein"/>
    <property type="match status" value="1"/>
</dbReference>
<dbReference type="InterPro" id="IPR003329">
    <property type="entry name" value="Cytidylyl_trans"/>
</dbReference>
<dbReference type="InterPro" id="IPR029044">
    <property type="entry name" value="Nucleotide-diphossugar_trans"/>
</dbReference>
<keyword evidence="1" id="KW-0808">Transferase</keyword>
<dbReference type="EMBL" id="WSLF01000003">
    <property type="protein sequence ID" value="KAE9635581.1"/>
    <property type="molecule type" value="Genomic_DNA"/>
</dbReference>
<dbReference type="OrthoDB" id="9815559at2"/>
<dbReference type="CDD" id="cd02518">
    <property type="entry name" value="GT2_SpsF"/>
    <property type="match status" value="1"/>
</dbReference>
<proteinExistence type="predicted"/>
<evidence type="ECO:0000313" key="2">
    <source>
        <dbReference type="Proteomes" id="UP000483018"/>
    </source>
</evidence>
<dbReference type="Pfam" id="PF02348">
    <property type="entry name" value="CTP_transf_3"/>
    <property type="match status" value="1"/>
</dbReference>
<comment type="caution">
    <text evidence="1">The sequence shown here is derived from an EMBL/GenBank/DDBJ whole genome shotgun (WGS) entry which is preliminary data.</text>
</comment>
<dbReference type="SUPFAM" id="SSF53448">
    <property type="entry name" value="Nucleotide-diphospho-sugar transferases"/>
    <property type="match status" value="1"/>
</dbReference>
<dbReference type="GO" id="GO:0016779">
    <property type="term" value="F:nucleotidyltransferase activity"/>
    <property type="evidence" value="ECO:0007669"/>
    <property type="project" value="UniProtKB-KW"/>
</dbReference>
<accession>A0A7C8LE05</accession>
<name>A0A7C8LE05_9FIRM</name>
<dbReference type="GO" id="GO:0005829">
    <property type="term" value="C:cytosol"/>
    <property type="evidence" value="ECO:0007669"/>
    <property type="project" value="TreeGrafter"/>
</dbReference>
<gene>
    <name evidence="1" type="ORF">GND95_05395</name>
</gene>
<dbReference type="Proteomes" id="UP000483018">
    <property type="component" value="Unassembled WGS sequence"/>
</dbReference>
<dbReference type="PANTHER" id="PTHR42866:SF1">
    <property type="entry name" value="SPORE COAT POLYSACCHARIDE BIOSYNTHESIS PROTEIN SPSF"/>
    <property type="match status" value="1"/>
</dbReference>
<organism evidence="1 2">
    <name type="scientific">Defluviitalea raffinosedens</name>
    <dbReference type="NCBI Taxonomy" id="1450156"/>
    <lineage>
        <taxon>Bacteria</taxon>
        <taxon>Bacillati</taxon>
        <taxon>Bacillota</taxon>
        <taxon>Clostridia</taxon>
        <taxon>Lachnospirales</taxon>
        <taxon>Defluviitaleaceae</taxon>
        <taxon>Defluviitalea</taxon>
    </lineage>
</organism>
<keyword evidence="1" id="KW-0548">Nucleotidyltransferase</keyword>
<keyword evidence="2" id="KW-1185">Reference proteome</keyword>
<dbReference type="Gene3D" id="3.90.550.10">
    <property type="entry name" value="Spore Coat Polysaccharide Biosynthesis Protein SpsA, Chain A"/>
    <property type="match status" value="1"/>
</dbReference>
<protein>
    <submittedName>
        <fullName evidence="1">3-deoxy-manno-octulosonate cytidylyltransferase</fullName>
    </submittedName>
</protein>